<dbReference type="RefSeq" id="XP_006582355.1">
    <property type="nucleotide sequence ID" value="XM_006582292.4"/>
</dbReference>
<dbReference type="GO" id="GO:0071044">
    <property type="term" value="P:histone mRNA catabolic process"/>
    <property type="evidence" value="ECO:0000318"/>
    <property type="project" value="GO_Central"/>
</dbReference>
<dbReference type="Pfam" id="PF00570">
    <property type="entry name" value="HRDC"/>
    <property type="match status" value="1"/>
</dbReference>
<dbReference type="PANTHER" id="PTHR12124">
    <property type="entry name" value="POLYMYOSITIS/SCLERODERMA AUTOANTIGEN-RELATED"/>
    <property type="match status" value="1"/>
</dbReference>
<dbReference type="PANTHER" id="PTHR12124:SF68">
    <property type="entry name" value="PROTEIN RRP6-LIKE 3"/>
    <property type="match status" value="1"/>
</dbReference>
<reference evidence="3" key="2">
    <citation type="submission" date="2018-02" db="UniProtKB">
        <authorList>
            <consortium name="EnsemblPlants"/>
        </authorList>
    </citation>
    <scope>IDENTIFICATION</scope>
    <source>
        <strain evidence="3">Williams 82</strain>
    </source>
</reference>
<dbReference type="AlphaFoldDB" id="I1KFD3"/>
<dbReference type="InterPro" id="IPR002562">
    <property type="entry name" value="3'-5'_exonuclease_dom"/>
</dbReference>
<dbReference type="Gene3D" id="1.10.150.80">
    <property type="entry name" value="HRDC domain"/>
    <property type="match status" value="1"/>
</dbReference>
<dbReference type="GO" id="GO:0071038">
    <property type="term" value="P:TRAMP-dependent tRNA surveillance pathway"/>
    <property type="evidence" value="ECO:0000318"/>
    <property type="project" value="GO_Central"/>
</dbReference>
<evidence type="ECO:0000313" key="2">
    <source>
        <dbReference type="EMBL" id="KRH56133.1"/>
    </source>
</evidence>
<dbReference type="GO" id="GO:0000467">
    <property type="term" value="P:exonucleolytic trimming to generate mature 3'-end of 5.8S rRNA from tricistronic rRNA transcript (SSU-rRNA, 5.8S rRNA, LSU-rRNA)"/>
    <property type="evidence" value="ECO:0000318"/>
    <property type="project" value="GO_Central"/>
</dbReference>
<evidence type="ECO:0000313" key="4">
    <source>
        <dbReference type="Proteomes" id="UP000008827"/>
    </source>
</evidence>
<dbReference type="GO" id="GO:0071039">
    <property type="term" value="P:nuclear polyadenylation-dependent CUT catabolic process"/>
    <property type="evidence" value="ECO:0000318"/>
    <property type="project" value="GO_Central"/>
</dbReference>
<dbReference type="GeneID" id="100791485"/>
<dbReference type="GO" id="GO:0003727">
    <property type="term" value="F:single-stranded RNA binding"/>
    <property type="evidence" value="ECO:0000318"/>
    <property type="project" value="GO_Central"/>
</dbReference>
<dbReference type="EMBL" id="CM000839">
    <property type="protein sequence ID" value="KRH56133.1"/>
    <property type="molecule type" value="Genomic_DNA"/>
</dbReference>
<accession>I1KFD3</accession>
<dbReference type="SMART" id="SM00474">
    <property type="entry name" value="35EXOc"/>
    <property type="match status" value="1"/>
</dbReference>
<dbReference type="Proteomes" id="UP000008827">
    <property type="component" value="Chromosome 6"/>
</dbReference>
<evidence type="ECO:0000259" key="1">
    <source>
        <dbReference type="SMART" id="SM00474"/>
    </source>
</evidence>
<dbReference type="InterPro" id="IPR002121">
    <property type="entry name" value="HRDC_dom"/>
</dbReference>
<dbReference type="InterPro" id="IPR012337">
    <property type="entry name" value="RNaseH-like_sf"/>
</dbReference>
<keyword evidence="4" id="KW-1185">Reference proteome</keyword>
<dbReference type="InterPro" id="IPR044876">
    <property type="entry name" value="HRDC_dom_sf"/>
</dbReference>
<dbReference type="GO" id="GO:0000166">
    <property type="term" value="F:nucleotide binding"/>
    <property type="evidence" value="ECO:0007669"/>
    <property type="project" value="InterPro"/>
</dbReference>
<dbReference type="GO" id="GO:0000175">
    <property type="term" value="F:3'-5'-RNA exonuclease activity"/>
    <property type="evidence" value="ECO:0000318"/>
    <property type="project" value="GO_Central"/>
</dbReference>
<organism evidence="3">
    <name type="scientific">Glycine max</name>
    <name type="common">Soybean</name>
    <name type="synonym">Glycine hispida</name>
    <dbReference type="NCBI Taxonomy" id="3847"/>
    <lineage>
        <taxon>Eukaryota</taxon>
        <taxon>Viridiplantae</taxon>
        <taxon>Streptophyta</taxon>
        <taxon>Embryophyta</taxon>
        <taxon>Tracheophyta</taxon>
        <taxon>Spermatophyta</taxon>
        <taxon>Magnoliopsida</taxon>
        <taxon>eudicotyledons</taxon>
        <taxon>Gunneridae</taxon>
        <taxon>Pentapetalae</taxon>
        <taxon>rosids</taxon>
        <taxon>fabids</taxon>
        <taxon>Fabales</taxon>
        <taxon>Fabaceae</taxon>
        <taxon>Papilionoideae</taxon>
        <taxon>50 kb inversion clade</taxon>
        <taxon>NPAAA clade</taxon>
        <taxon>indigoferoid/millettioid clade</taxon>
        <taxon>Phaseoleae</taxon>
        <taxon>Glycine</taxon>
        <taxon>Glycine subgen. Soja</taxon>
    </lineage>
</organism>
<dbReference type="GO" id="GO:0071037">
    <property type="term" value="P:nuclear polyadenylation-dependent snRNA catabolic process"/>
    <property type="evidence" value="ECO:0000318"/>
    <property type="project" value="GO_Central"/>
</dbReference>
<dbReference type="Gene3D" id="3.30.420.10">
    <property type="entry name" value="Ribonuclease H-like superfamily/Ribonuclease H"/>
    <property type="match status" value="1"/>
</dbReference>
<dbReference type="ExpressionAtlas" id="I1KFD3">
    <property type="expression patterns" value="baseline and differential"/>
</dbReference>
<dbReference type="PaxDb" id="3847-GLYMA06G46220.1"/>
<dbReference type="SMR" id="I1KFD3"/>
<gene>
    <name evidence="3" type="primary">LOC100791485</name>
    <name evidence="2" type="ORF">GLYMA_06G305900</name>
</gene>
<dbReference type="KEGG" id="gmx:100791485"/>
<reference evidence="2 3" key="1">
    <citation type="journal article" date="2010" name="Nature">
        <title>Genome sequence of the palaeopolyploid soybean.</title>
        <authorList>
            <person name="Schmutz J."/>
            <person name="Cannon S.B."/>
            <person name="Schlueter J."/>
            <person name="Ma J."/>
            <person name="Mitros T."/>
            <person name="Nelson W."/>
            <person name="Hyten D.L."/>
            <person name="Song Q."/>
            <person name="Thelen J.J."/>
            <person name="Cheng J."/>
            <person name="Xu D."/>
            <person name="Hellsten U."/>
            <person name="May G.D."/>
            <person name="Yu Y."/>
            <person name="Sakurai T."/>
            <person name="Umezawa T."/>
            <person name="Bhattacharyya M.K."/>
            <person name="Sandhu D."/>
            <person name="Valliyodan B."/>
            <person name="Lindquist E."/>
            <person name="Peto M."/>
            <person name="Grant D."/>
            <person name="Shu S."/>
            <person name="Goodstein D."/>
            <person name="Barry K."/>
            <person name="Futrell-Griggs M."/>
            <person name="Abernathy B."/>
            <person name="Du J."/>
            <person name="Tian Z."/>
            <person name="Zhu L."/>
            <person name="Gill N."/>
            <person name="Joshi T."/>
            <person name="Libault M."/>
            <person name="Sethuraman A."/>
            <person name="Zhang X.-C."/>
            <person name="Shinozaki K."/>
            <person name="Nguyen H.T."/>
            <person name="Wing R.A."/>
            <person name="Cregan P."/>
            <person name="Specht J."/>
            <person name="Grimwood J."/>
            <person name="Rokhsar D."/>
            <person name="Stacey G."/>
            <person name="Shoemaker R.C."/>
            <person name="Jackson S.A."/>
        </authorList>
    </citation>
    <scope>NUCLEOTIDE SEQUENCE [LARGE SCALE GENOMIC DNA]</scope>
    <source>
        <strain evidence="3">cv. Williams 82</strain>
        <tissue evidence="2">Callus</tissue>
    </source>
</reference>
<dbReference type="FunFam" id="3.30.420.10:FF:000079">
    <property type="entry name" value="Polynucleotidyl transferase ribonuclease H fold protein with HRDC domain"/>
    <property type="match status" value="1"/>
</dbReference>
<dbReference type="Gramene" id="KRH56133">
    <property type="protein sequence ID" value="KRH56133"/>
    <property type="gene ID" value="GLYMA_06G305900"/>
</dbReference>
<protein>
    <recommendedName>
        <fullName evidence="1">3'-5' exonuclease domain-containing protein</fullName>
    </recommendedName>
</protein>
<dbReference type="GO" id="GO:0071036">
    <property type="term" value="P:nuclear polyadenylation-dependent snoRNA catabolic process"/>
    <property type="evidence" value="ECO:0000318"/>
    <property type="project" value="GO_Central"/>
</dbReference>
<dbReference type="EnsemblPlants" id="KRH56133">
    <property type="protein sequence ID" value="KRH56133"/>
    <property type="gene ID" value="GLYMA_06G305900"/>
</dbReference>
<sequence>MTNAHRMCVAFTVATLSTAAAVIYVLFAARRRKQHKSSPCYLHSEQKPQCAAFKRVVADNSYTPFKHLINDDENASNSHPYEAEITALLKNPLPEIELGTEIADLEMKDSYVWVHTEMQLKELVDVLSEERFFAVDTEQHSLRSFLGFTALVQISTREKDYLVDTIALHDFMGILRPIFANPSICKVFHGADNDIVWLQRDFHIYVVNLFDTSKACEVLSKPQKSLAYLLETYCGVTTNKLLQREDWRQRPLSAEMVHYARTDAHYLLYIANCLINELKQLDNENSSSDDKFHFVLEASRRSNMICLQLFKKEIEASPGESSALSLFSRRVSSHGFPSISNEAQIQNIVRQLCTWRDLMARIHDESLKYVLSDQAIVALASQPSASHSEIYNTIAQADINMEMGVNPLIPSPSPVVCSHLSDIYHLLANKLDNDIYSVILQKCLGQNGSCPLSIFNYALLVNSNLRPTLAYKQPGPKNPKQYSRKASRDLFVKKFSCKSAVYHNCRIYANDGRLLCYCDRRKLEWYLSRDLAKLIDEEPPAIMLLFEPKGRPEDEGNDFYIQSKKNICVGCGEGNHYLRYRIIPSCYRIHFPEHLKSHRSHDIVLLCVDCHEVAHAAAEKYKRKVAVEFGIPLYLQRVVHPGQKTEKQIEERGVSPLQLRTAAMALLRHGPRMPLNRHEELTEIIKRYYGGREISDEDLERALQVGMTPHERRRFEKKRGFSFKHSIGNTATVQKQDNHSSCTAGMSNVDVDTLKVDAHDGSYGNEETSEVDREHLTREDDFENSTLASDITVNGTASATSNRNMITVETTDYNESSDSAINVDDSCLSSRQENGLSEHNSKLSLLGHGPHGKRVVEYLLKEYGEDGIRAFCQRWRQVFVDAVNPRFLPGGWDVKHSGRRDFGKFSVYNPDKRGAAAST</sequence>
<dbReference type="GO" id="GO:0000176">
    <property type="term" value="C:nuclear exosome (RNase complex)"/>
    <property type="evidence" value="ECO:0000318"/>
    <property type="project" value="GO_Central"/>
</dbReference>
<dbReference type="InterPro" id="IPR010997">
    <property type="entry name" value="HRDC-like_sf"/>
</dbReference>
<dbReference type="InterPro" id="IPR036397">
    <property type="entry name" value="RNaseH_sf"/>
</dbReference>
<proteinExistence type="predicted"/>
<dbReference type="SUPFAM" id="SSF53098">
    <property type="entry name" value="Ribonuclease H-like"/>
    <property type="match status" value="1"/>
</dbReference>
<dbReference type="eggNOG" id="KOG2206">
    <property type="taxonomic scope" value="Eukaryota"/>
</dbReference>
<dbReference type="InterPro" id="IPR049559">
    <property type="entry name" value="Rrp6p-like_exo"/>
</dbReference>
<dbReference type="CDD" id="cd06147">
    <property type="entry name" value="Rrp6p_like_exo"/>
    <property type="match status" value="1"/>
</dbReference>
<name>I1KFD3_SOYBN</name>
<dbReference type="Pfam" id="PF01612">
    <property type="entry name" value="DNA_pol_A_exo1"/>
    <property type="match status" value="1"/>
</dbReference>
<dbReference type="GO" id="GO:0005730">
    <property type="term" value="C:nucleolus"/>
    <property type="evidence" value="ECO:0000318"/>
    <property type="project" value="GO_Central"/>
</dbReference>
<reference evidence="2" key="3">
    <citation type="submission" date="2018-07" db="EMBL/GenBank/DDBJ databases">
        <title>WGS assembly of Glycine max.</title>
        <authorList>
            <person name="Schmutz J."/>
            <person name="Cannon S."/>
            <person name="Schlueter J."/>
            <person name="Ma J."/>
            <person name="Mitros T."/>
            <person name="Nelson W."/>
            <person name="Hyten D."/>
            <person name="Song Q."/>
            <person name="Thelen J."/>
            <person name="Cheng J."/>
            <person name="Xu D."/>
            <person name="Hellsten U."/>
            <person name="May G."/>
            <person name="Yu Y."/>
            <person name="Sakurai T."/>
            <person name="Umezawa T."/>
            <person name="Bhattacharyya M."/>
            <person name="Sandhu D."/>
            <person name="Valliyodan B."/>
            <person name="Lindquist E."/>
            <person name="Peto M."/>
            <person name="Grant D."/>
            <person name="Shu S."/>
            <person name="Goodstein D."/>
            <person name="Barry K."/>
            <person name="Futrell-Griggs M."/>
            <person name="Abernathy B."/>
            <person name="Du J."/>
            <person name="Tian Z."/>
            <person name="Zhu L."/>
            <person name="Gill N."/>
            <person name="Joshi T."/>
            <person name="Libault M."/>
            <person name="Sethuraman A."/>
            <person name="Zhang X."/>
            <person name="Shinozaki K."/>
            <person name="Nguyen H."/>
            <person name="Wing R."/>
            <person name="Cregan P."/>
            <person name="Specht J."/>
            <person name="Grimwood J."/>
            <person name="Rokhsar D."/>
            <person name="Stacey G."/>
            <person name="Shoemaker R."/>
            <person name="Jackson S."/>
        </authorList>
    </citation>
    <scope>NUCLEOTIDE SEQUENCE</scope>
    <source>
        <tissue evidence="2">Callus</tissue>
    </source>
</reference>
<dbReference type="GO" id="GO:0071035">
    <property type="term" value="P:nuclear polyadenylation-dependent rRNA catabolic process"/>
    <property type="evidence" value="ECO:0000318"/>
    <property type="project" value="GO_Central"/>
</dbReference>
<feature type="domain" description="3'-5' exonuclease" evidence="1">
    <location>
        <begin position="111"/>
        <end position="279"/>
    </location>
</feature>
<dbReference type="OrthoDB" id="2250022at2759"/>
<dbReference type="GO" id="GO:0071040">
    <property type="term" value="P:nuclear polyadenylation-dependent antisense transcript catabolic process"/>
    <property type="evidence" value="ECO:0000318"/>
    <property type="project" value="GO_Central"/>
</dbReference>
<evidence type="ECO:0000313" key="3">
    <source>
        <dbReference type="EnsemblPlants" id="KRH56133"/>
    </source>
</evidence>
<dbReference type="eggNOG" id="KOG4373">
    <property type="taxonomic scope" value="Eukaryota"/>
</dbReference>
<dbReference type="SUPFAM" id="SSF47819">
    <property type="entry name" value="HRDC-like"/>
    <property type="match status" value="1"/>
</dbReference>
<dbReference type="InterPro" id="IPR045092">
    <property type="entry name" value="Rrp6-like"/>
</dbReference>
<dbReference type="HOGENOM" id="CLU_006659_0_0_1"/>
<dbReference type="GO" id="GO:0071051">
    <property type="term" value="P:poly(A)-dependent snoRNA 3'-end processing"/>
    <property type="evidence" value="ECO:0000318"/>
    <property type="project" value="GO_Central"/>
</dbReference>
<dbReference type="STRING" id="3847.I1KFD3"/>